<dbReference type="EMBL" id="ML994612">
    <property type="protein sequence ID" value="KAF2193957.1"/>
    <property type="molecule type" value="Genomic_DNA"/>
</dbReference>
<reference evidence="1" key="1">
    <citation type="journal article" date="2020" name="Stud. Mycol.">
        <title>101 Dothideomycetes genomes: a test case for predicting lifestyles and emergence of pathogens.</title>
        <authorList>
            <person name="Haridas S."/>
            <person name="Albert R."/>
            <person name="Binder M."/>
            <person name="Bloem J."/>
            <person name="Labutti K."/>
            <person name="Salamov A."/>
            <person name="Andreopoulos B."/>
            <person name="Baker S."/>
            <person name="Barry K."/>
            <person name="Bills G."/>
            <person name="Bluhm B."/>
            <person name="Cannon C."/>
            <person name="Castanera R."/>
            <person name="Culley D."/>
            <person name="Daum C."/>
            <person name="Ezra D."/>
            <person name="Gonzalez J."/>
            <person name="Henrissat B."/>
            <person name="Kuo A."/>
            <person name="Liang C."/>
            <person name="Lipzen A."/>
            <person name="Lutzoni F."/>
            <person name="Magnuson J."/>
            <person name="Mondo S."/>
            <person name="Nolan M."/>
            <person name="Ohm R."/>
            <person name="Pangilinan J."/>
            <person name="Park H.-J."/>
            <person name="Ramirez L."/>
            <person name="Alfaro M."/>
            <person name="Sun H."/>
            <person name="Tritt A."/>
            <person name="Yoshinaga Y."/>
            <person name="Zwiers L.-H."/>
            <person name="Turgeon B."/>
            <person name="Goodwin S."/>
            <person name="Spatafora J."/>
            <person name="Crous P."/>
            <person name="Grigoriev I."/>
        </authorList>
    </citation>
    <scope>NUCLEOTIDE SEQUENCE</scope>
    <source>
        <strain evidence="1">CBS 207.26</strain>
    </source>
</reference>
<proteinExistence type="predicted"/>
<dbReference type="Proteomes" id="UP000800200">
    <property type="component" value="Unassembled WGS sequence"/>
</dbReference>
<gene>
    <name evidence="1" type="ORF">K469DRAFT_188224</name>
</gene>
<keyword evidence="2" id="KW-1185">Reference proteome</keyword>
<accession>A0A6A6EP41</accession>
<dbReference type="AlphaFoldDB" id="A0A6A6EP41"/>
<name>A0A6A6EP41_9PEZI</name>
<evidence type="ECO:0000313" key="1">
    <source>
        <dbReference type="EMBL" id="KAF2193957.1"/>
    </source>
</evidence>
<organism evidence="1 2">
    <name type="scientific">Zopfia rhizophila CBS 207.26</name>
    <dbReference type="NCBI Taxonomy" id="1314779"/>
    <lineage>
        <taxon>Eukaryota</taxon>
        <taxon>Fungi</taxon>
        <taxon>Dikarya</taxon>
        <taxon>Ascomycota</taxon>
        <taxon>Pezizomycotina</taxon>
        <taxon>Dothideomycetes</taxon>
        <taxon>Dothideomycetes incertae sedis</taxon>
        <taxon>Zopfiaceae</taxon>
        <taxon>Zopfia</taxon>
    </lineage>
</organism>
<sequence length="105" mass="12148">MVPRSRNKFNNTLLSLYLPSCNCNYSRLFTLSFYYRTVMEALKNLFPIQSTSTLQSKDATTATASYNGPCNLQSQFNAQTARLQQTYKAQRLRNTTRAYEPKQKE</sequence>
<evidence type="ECO:0000313" key="2">
    <source>
        <dbReference type="Proteomes" id="UP000800200"/>
    </source>
</evidence>
<protein>
    <submittedName>
        <fullName evidence="1">Uncharacterized protein</fullName>
    </submittedName>
</protein>